<dbReference type="Proteomes" id="UP000823941">
    <property type="component" value="Chromosome 19"/>
</dbReference>
<name>A0ABQ7Q7J4_PLUXY</name>
<evidence type="ECO:0000313" key="3">
    <source>
        <dbReference type="Proteomes" id="UP000823941"/>
    </source>
</evidence>
<gene>
    <name evidence="2" type="ORF">JYU34_014095</name>
</gene>
<dbReference type="EMBL" id="JAHIBW010000019">
    <property type="protein sequence ID" value="KAG7301211.1"/>
    <property type="molecule type" value="Genomic_DNA"/>
</dbReference>
<dbReference type="Gene3D" id="3.40.390.10">
    <property type="entry name" value="Collagenase (Catalytic Domain)"/>
    <property type="match status" value="1"/>
</dbReference>
<sequence>MTQVVSFLKDLDPPPPSPQTDTTKDITINIRIHVDTKLLESLKSTYEWKNDTQKKLAKILLKDAVELFSDPILHVHVNFNPLSESRLVVAQPFFYDGPLEKYYDAYCNWQGELKSQRRESYYSVLLTQRKVDDAYGYATRGGICHRLHSCTVIQWIPEKLDYLLAKSIGLRTDAAKCLKSGQPMISTDEASERVNVALK</sequence>
<evidence type="ECO:0000313" key="2">
    <source>
        <dbReference type="EMBL" id="KAG7301211.1"/>
    </source>
</evidence>
<organism evidence="2 3">
    <name type="scientific">Plutella xylostella</name>
    <name type="common">Diamondback moth</name>
    <name type="synonym">Plutella maculipennis</name>
    <dbReference type="NCBI Taxonomy" id="51655"/>
    <lineage>
        <taxon>Eukaryota</taxon>
        <taxon>Metazoa</taxon>
        <taxon>Ecdysozoa</taxon>
        <taxon>Arthropoda</taxon>
        <taxon>Hexapoda</taxon>
        <taxon>Insecta</taxon>
        <taxon>Pterygota</taxon>
        <taxon>Neoptera</taxon>
        <taxon>Endopterygota</taxon>
        <taxon>Lepidoptera</taxon>
        <taxon>Glossata</taxon>
        <taxon>Ditrysia</taxon>
        <taxon>Yponomeutoidea</taxon>
        <taxon>Plutellidae</taxon>
        <taxon>Plutella</taxon>
    </lineage>
</organism>
<comment type="caution">
    <text evidence="2">The sequence shown here is derived from an EMBL/GenBank/DDBJ whole genome shotgun (WGS) entry which is preliminary data.</text>
</comment>
<keyword evidence="3" id="KW-1185">Reference proteome</keyword>
<accession>A0ABQ7Q7J4</accession>
<proteinExistence type="predicted"/>
<dbReference type="SUPFAM" id="SSF55486">
    <property type="entry name" value="Metalloproteases ('zincins'), catalytic domain"/>
    <property type="match status" value="1"/>
</dbReference>
<protein>
    <submittedName>
        <fullName evidence="2">Uncharacterized protein</fullName>
    </submittedName>
</protein>
<evidence type="ECO:0000256" key="1">
    <source>
        <dbReference type="SAM" id="MobiDB-lite"/>
    </source>
</evidence>
<reference evidence="2 3" key="1">
    <citation type="submission" date="2021-06" db="EMBL/GenBank/DDBJ databases">
        <title>A haploid diamondback moth (Plutella xylostella L.) genome assembly resolves 31 chromosomes and identifies a diamide resistance mutation.</title>
        <authorList>
            <person name="Ward C.M."/>
            <person name="Perry K.D."/>
            <person name="Baker G."/>
            <person name="Powis K."/>
            <person name="Heckel D.G."/>
            <person name="Baxter S.W."/>
        </authorList>
    </citation>
    <scope>NUCLEOTIDE SEQUENCE [LARGE SCALE GENOMIC DNA]</scope>
    <source>
        <strain evidence="2 3">LV</strain>
        <tissue evidence="2">Single pupa</tissue>
    </source>
</reference>
<dbReference type="InterPro" id="IPR024079">
    <property type="entry name" value="MetalloPept_cat_dom_sf"/>
</dbReference>
<feature type="region of interest" description="Disordered" evidence="1">
    <location>
        <begin position="1"/>
        <end position="23"/>
    </location>
</feature>